<feature type="transmembrane region" description="Helical" evidence="1">
    <location>
        <begin position="238"/>
        <end position="258"/>
    </location>
</feature>
<organism evidence="3 4">
    <name type="scientific">Azospirillum oryzae</name>
    <dbReference type="NCBI Taxonomy" id="286727"/>
    <lineage>
        <taxon>Bacteria</taxon>
        <taxon>Pseudomonadati</taxon>
        <taxon>Pseudomonadota</taxon>
        <taxon>Alphaproteobacteria</taxon>
        <taxon>Rhodospirillales</taxon>
        <taxon>Azospirillaceae</taxon>
        <taxon>Azospirillum</taxon>
    </lineage>
</organism>
<evidence type="ECO:0000313" key="4">
    <source>
        <dbReference type="Proteomes" id="UP000192936"/>
    </source>
</evidence>
<dbReference type="Pfam" id="PF01757">
    <property type="entry name" value="Acyl_transf_3"/>
    <property type="match status" value="1"/>
</dbReference>
<dbReference type="GO" id="GO:0000271">
    <property type="term" value="P:polysaccharide biosynthetic process"/>
    <property type="evidence" value="ECO:0007669"/>
    <property type="project" value="TreeGrafter"/>
</dbReference>
<feature type="domain" description="Acyltransferase 3" evidence="2">
    <location>
        <begin position="16"/>
        <end position="349"/>
    </location>
</feature>
<evidence type="ECO:0000256" key="1">
    <source>
        <dbReference type="SAM" id="Phobius"/>
    </source>
</evidence>
<accession>A0A1X7FI65</accession>
<dbReference type="EMBL" id="FXAK01000005">
    <property type="protein sequence ID" value="SMF52204.1"/>
    <property type="molecule type" value="Genomic_DNA"/>
</dbReference>
<dbReference type="InterPro" id="IPR050879">
    <property type="entry name" value="Acyltransferase_3"/>
</dbReference>
<feature type="transmembrane region" description="Helical" evidence="1">
    <location>
        <begin position="12"/>
        <end position="29"/>
    </location>
</feature>
<dbReference type="STRING" id="286727.SAMN02982917_2884"/>
<dbReference type="GO" id="GO:0016020">
    <property type="term" value="C:membrane"/>
    <property type="evidence" value="ECO:0007669"/>
    <property type="project" value="TreeGrafter"/>
</dbReference>
<feature type="transmembrane region" description="Helical" evidence="1">
    <location>
        <begin position="153"/>
        <end position="172"/>
    </location>
</feature>
<dbReference type="RefSeq" id="WP_085086387.1">
    <property type="nucleotide sequence ID" value="NZ_FXAK01000005.1"/>
</dbReference>
<keyword evidence="1" id="KW-1133">Transmembrane helix</keyword>
<gene>
    <name evidence="3" type="ORF">SAMN02982917_2884</name>
</gene>
<feature type="transmembrane region" description="Helical" evidence="1">
    <location>
        <begin position="184"/>
        <end position="201"/>
    </location>
</feature>
<dbReference type="AlphaFoldDB" id="A0A1X7FI65"/>
<dbReference type="InterPro" id="IPR002656">
    <property type="entry name" value="Acyl_transf_3_dom"/>
</dbReference>
<evidence type="ECO:0000313" key="3">
    <source>
        <dbReference type="EMBL" id="SMF52204.1"/>
    </source>
</evidence>
<proteinExistence type="predicted"/>
<dbReference type="PANTHER" id="PTHR23028">
    <property type="entry name" value="ACETYLTRANSFERASE"/>
    <property type="match status" value="1"/>
</dbReference>
<sequence>MSTQSTPRHLHSLTPLRGIAALWVVLYHYSFQYFPNLHPDSYTHLVQKGYLAVDLFFMLSGFVLTHVYHDTFSRSVGDKYWSFLRARVARLYPLHLAVLLLFVATALAVRTVEYAATGSFPAIPLKGAESVGALVANLFMLQGLYASMLSWNYPAWSISLEFMAYLVFPFALPLVWRAGGRAQALMAAGALATLCLLAWATQDNLNQWDGPQTLLRCLPEFLLGTLLYSAFRSGLAASLLSSDLTMAGIVLAILLLLHTGGPDLLAVPLFALLILAAVANRGRAAGALNVRPLVWLGDVSYSLYLIHGFVEYATTRLLWLGLGIHDRKALPGGWSLALLVAMVTACLLMAGPAYRRIEVGGRRLLREGPNFGRLTLATAGRRAD</sequence>
<feature type="transmembrane region" description="Helical" evidence="1">
    <location>
        <begin position="333"/>
        <end position="354"/>
    </location>
</feature>
<name>A0A1X7FI65_9PROT</name>
<dbReference type="Proteomes" id="UP000192936">
    <property type="component" value="Unassembled WGS sequence"/>
</dbReference>
<keyword evidence="1" id="KW-0812">Transmembrane</keyword>
<dbReference type="PANTHER" id="PTHR23028:SF131">
    <property type="entry name" value="BLR2367 PROTEIN"/>
    <property type="match status" value="1"/>
</dbReference>
<feature type="transmembrane region" description="Helical" evidence="1">
    <location>
        <begin position="264"/>
        <end position="281"/>
    </location>
</feature>
<reference evidence="3 4" key="1">
    <citation type="submission" date="2017-04" db="EMBL/GenBank/DDBJ databases">
        <authorList>
            <person name="Afonso C.L."/>
            <person name="Miller P.J."/>
            <person name="Scott M.A."/>
            <person name="Spackman E."/>
            <person name="Goraichik I."/>
            <person name="Dimitrov K.M."/>
            <person name="Suarez D.L."/>
            <person name="Swayne D.E."/>
        </authorList>
    </citation>
    <scope>NUCLEOTIDE SEQUENCE [LARGE SCALE GENOMIC DNA]</scope>
    <source>
        <strain evidence="3 4">A2P</strain>
    </source>
</reference>
<protein>
    <submittedName>
        <fullName evidence="3">Peptidoglycan/LPS O-acetylase OafA/YrhL, contains acyltransferase and SGNH-hydrolase domains</fullName>
    </submittedName>
</protein>
<keyword evidence="3" id="KW-0378">Hydrolase</keyword>
<dbReference type="GO" id="GO:0016787">
    <property type="term" value="F:hydrolase activity"/>
    <property type="evidence" value="ECO:0007669"/>
    <property type="project" value="UniProtKB-KW"/>
</dbReference>
<dbReference type="GO" id="GO:0016747">
    <property type="term" value="F:acyltransferase activity, transferring groups other than amino-acyl groups"/>
    <property type="evidence" value="ECO:0007669"/>
    <property type="project" value="InterPro"/>
</dbReference>
<keyword evidence="1" id="KW-0472">Membrane</keyword>
<dbReference type="OrthoDB" id="505919at2"/>
<evidence type="ECO:0000259" key="2">
    <source>
        <dbReference type="Pfam" id="PF01757"/>
    </source>
</evidence>
<feature type="transmembrane region" description="Helical" evidence="1">
    <location>
        <begin position="49"/>
        <end position="68"/>
    </location>
</feature>
<keyword evidence="3" id="KW-0012">Acyltransferase</keyword>
<keyword evidence="3" id="KW-0808">Transferase</keyword>
<feature type="transmembrane region" description="Helical" evidence="1">
    <location>
        <begin position="89"/>
        <end position="109"/>
    </location>
</feature>